<dbReference type="OrthoDB" id="5430053at2"/>
<comment type="caution">
    <text evidence="8">The sequence shown here is derived from an EMBL/GenBank/DDBJ whole genome shotgun (WGS) entry which is preliminary data.</text>
</comment>
<dbReference type="GO" id="GO:0016020">
    <property type="term" value="C:membrane"/>
    <property type="evidence" value="ECO:0007669"/>
    <property type="project" value="UniProtKB-SubCell"/>
</dbReference>
<evidence type="ECO:0000259" key="7">
    <source>
        <dbReference type="Pfam" id="PF00892"/>
    </source>
</evidence>
<comment type="similarity">
    <text evidence="2">Belongs to the EamA transporter family.</text>
</comment>
<keyword evidence="5 6" id="KW-0472">Membrane</keyword>
<evidence type="ECO:0000256" key="3">
    <source>
        <dbReference type="ARBA" id="ARBA00022692"/>
    </source>
</evidence>
<feature type="transmembrane region" description="Helical" evidence="6">
    <location>
        <begin position="207"/>
        <end position="226"/>
    </location>
</feature>
<dbReference type="STRING" id="273678.RS84_03149"/>
<proteinExistence type="inferred from homology"/>
<feature type="domain" description="EamA" evidence="7">
    <location>
        <begin position="7"/>
        <end position="133"/>
    </location>
</feature>
<dbReference type="PATRIC" id="fig|273678.4.peg.3144"/>
<keyword evidence="3 6" id="KW-0812">Transmembrane</keyword>
<feature type="domain" description="EamA" evidence="7">
    <location>
        <begin position="143"/>
        <end position="275"/>
    </location>
</feature>
<dbReference type="InterPro" id="IPR050638">
    <property type="entry name" value="AA-Vitamin_Transporters"/>
</dbReference>
<dbReference type="PANTHER" id="PTHR32322:SF2">
    <property type="entry name" value="EAMA DOMAIN-CONTAINING PROTEIN"/>
    <property type="match status" value="1"/>
</dbReference>
<dbReference type="PANTHER" id="PTHR32322">
    <property type="entry name" value="INNER MEMBRANE TRANSPORTER"/>
    <property type="match status" value="1"/>
</dbReference>
<protein>
    <submittedName>
        <fullName evidence="8">Putative DMT superfamily transporter inner membrane protein</fullName>
    </submittedName>
</protein>
<dbReference type="Pfam" id="PF00892">
    <property type="entry name" value="EamA"/>
    <property type="match status" value="2"/>
</dbReference>
<evidence type="ECO:0000313" key="8">
    <source>
        <dbReference type="EMBL" id="KJL46513.1"/>
    </source>
</evidence>
<feature type="transmembrane region" description="Helical" evidence="6">
    <location>
        <begin position="174"/>
        <end position="195"/>
    </location>
</feature>
<feature type="transmembrane region" description="Helical" evidence="6">
    <location>
        <begin position="142"/>
        <end position="162"/>
    </location>
</feature>
<evidence type="ECO:0000256" key="4">
    <source>
        <dbReference type="ARBA" id="ARBA00022989"/>
    </source>
</evidence>
<accession>A0A0M2HNJ5</accession>
<evidence type="ECO:0000256" key="6">
    <source>
        <dbReference type="SAM" id="Phobius"/>
    </source>
</evidence>
<reference evidence="8 9" key="1">
    <citation type="submission" date="2015-02" db="EMBL/GenBank/DDBJ databases">
        <title>Draft genome sequences of ten Microbacterium spp. with emphasis on heavy metal contaminated environments.</title>
        <authorList>
            <person name="Corretto E."/>
        </authorList>
    </citation>
    <scope>NUCLEOTIDE SEQUENCE [LARGE SCALE GENOMIC DNA]</scope>
    <source>
        <strain evidence="8 9">SA35</strain>
    </source>
</reference>
<evidence type="ECO:0000256" key="5">
    <source>
        <dbReference type="ARBA" id="ARBA00023136"/>
    </source>
</evidence>
<comment type="subcellular location">
    <subcellularLocation>
        <location evidence="1">Membrane</location>
        <topology evidence="1">Multi-pass membrane protein</topology>
    </subcellularLocation>
</comment>
<dbReference type="Gene3D" id="1.10.3730.20">
    <property type="match status" value="1"/>
</dbReference>
<dbReference type="AlphaFoldDB" id="A0A0M2HNJ5"/>
<feature type="transmembrane region" description="Helical" evidence="6">
    <location>
        <begin position="117"/>
        <end position="136"/>
    </location>
</feature>
<feature type="transmembrane region" description="Helical" evidence="6">
    <location>
        <begin position="263"/>
        <end position="281"/>
    </location>
</feature>
<feature type="transmembrane region" description="Helical" evidence="6">
    <location>
        <begin position="34"/>
        <end position="52"/>
    </location>
</feature>
<feature type="transmembrane region" description="Helical" evidence="6">
    <location>
        <begin position="64"/>
        <end position="83"/>
    </location>
</feature>
<name>A0A0M2HNJ5_9MICO</name>
<dbReference type="InterPro" id="IPR037185">
    <property type="entry name" value="EmrE-like"/>
</dbReference>
<feature type="transmembrane region" description="Helical" evidence="6">
    <location>
        <begin position="89"/>
        <end position="110"/>
    </location>
</feature>
<dbReference type="Proteomes" id="UP000033900">
    <property type="component" value="Unassembled WGS sequence"/>
</dbReference>
<dbReference type="InterPro" id="IPR000620">
    <property type="entry name" value="EamA_dom"/>
</dbReference>
<organism evidence="8 9">
    <name type="scientific">Microbacterium hydrocarbonoxydans</name>
    <dbReference type="NCBI Taxonomy" id="273678"/>
    <lineage>
        <taxon>Bacteria</taxon>
        <taxon>Bacillati</taxon>
        <taxon>Actinomycetota</taxon>
        <taxon>Actinomycetes</taxon>
        <taxon>Micrococcales</taxon>
        <taxon>Microbacteriaceae</taxon>
        <taxon>Microbacterium</taxon>
    </lineage>
</organism>
<keyword evidence="4 6" id="KW-1133">Transmembrane helix</keyword>
<dbReference type="SUPFAM" id="SSF103481">
    <property type="entry name" value="Multidrug resistance efflux transporter EmrE"/>
    <property type="match status" value="2"/>
</dbReference>
<sequence>MSRFALLLLTALAPVAWGTTYLVTTELLPQGHPLLAGLLRALPAGLLAIAIGRTLPRGDWWWKAAALGILNIGAFFPLLFLAAERLPGGVAAAVAGVQPLVVIGLGSLVLHERIRPLTASAAVVGAAGVALVVLGPAAQLDLLGILSAIGGTSATAAGIVLTKRWGRPAGVGPIAYAGWQLTAGGLVLLPLTLLFEGMPTQIGSGAVLGYVWLGTAGGLVAYTLWFRGIQQLPVAAPGLLALLSPVVATALGTLVAGETLTPLQTAGLTLVLAAFIAGQVFTMRPRMPKTPAADKTVEAAAVVSR</sequence>
<evidence type="ECO:0000256" key="2">
    <source>
        <dbReference type="ARBA" id="ARBA00007362"/>
    </source>
</evidence>
<evidence type="ECO:0000313" key="9">
    <source>
        <dbReference type="Proteomes" id="UP000033900"/>
    </source>
</evidence>
<dbReference type="EMBL" id="JYJB01000010">
    <property type="protein sequence ID" value="KJL46513.1"/>
    <property type="molecule type" value="Genomic_DNA"/>
</dbReference>
<keyword evidence="9" id="KW-1185">Reference proteome</keyword>
<gene>
    <name evidence="8" type="ORF">RS84_03149</name>
</gene>
<feature type="transmembrane region" description="Helical" evidence="6">
    <location>
        <begin position="238"/>
        <end position="257"/>
    </location>
</feature>
<evidence type="ECO:0000256" key="1">
    <source>
        <dbReference type="ARBA" id="ARBA00004141"/>
    </source>
</evidence>
<dbReference type="RefSeq" id="WP_045258685.1">
    <property type="nucleotide sequence ID" value="NZ_JYJB01000010.1"/>
</dbReference>